<comment type="caution">
    <text evidence="1">The sequence shown here is derived from an EMBL/GenBank/DDBJ whole genome shotgun (WGS) entry which is preliminary data.</text>
</comment>
<dbReference type="EMBL" id="PFAN01000117">
    <property type="protein sequence ID" value="PIR94777.1"/>
    <property type="molecule type" value="Genomic_DNA"/>
</dbReference>
<protein>
    <submittedName>
        <fullName evidence="1">Uncharacterized protein</fullName>
    </submittedName>
</protein>
<gene>
    <name evidence="1" type="ORF">COT95_02385</name>
</gene>
<organism evidence="1 2">
    <name type="scientific">Candidatus Falkowbacteria bacterium CG10_big_fil_rev_8_21_14_0_10_37_6</name>
    <dbReference type="NCBI Taxonomy" id="1974563"/>
    <lineage>
        <taxon>Bacteria</taxon>
        <taxon>Candidatus Falkowiibacteriota</taxon>
    </lineage>
</organism>
<evidence type="ECO:0000313" key="1">
    <source>
        <dbReference type="EMBL" id="PIR94777.1"/>
    </source>
</evidence>
<evidence type="ECO:0000313" key="2">
    <source>
        <dbReference type="Proteomes" id="UP000228614"/>
    </source>
</evidence>
<accession>A0A2H0V6P3</accession>
<dbReference type="AlphaFoldDB" id="A0A2H0V6P3"/>
<dbReference type="Proteomes" id="UP000228614">
    <property type="component" value="Unassembled WGS sequence"/>
</dbReference>
<proteinExistence type="predicted"/>
<sequence>MPAVDFDSADPNSYKNLADVVYTSSQFSNLMWSNKNLTLNNPITYVSGDVVVEGGQNLTINGLLVVERDFKVGKNMCWNGRCGTNNIIVNHTLGSPSGILAKRKVEMDLLTGLVNITGIVYANDEMKISGIPFLFDFEVYGALVSRKLTITSVWQNIDIYYDSDVANNTFEPANFSPIINIKYWEEKY</sequence>
<reference evidence="2" key="1">
    <citation type="submission" date="2017-09" db="EMBL/GenBank/DDBJ databases">
        <title>Depth-based differentiation of microbial function through sediment-hosted aquifers and enrichment of novel symbionts in the deep terrestrial subsurface.</title>
        <authorList>
            <person name="Probst A.J."/>
            <person name="Ladd B."/>
            <person name="Jarett J.K."/>
            <person name="Geller-Mcgrath D.E."/>
            <person name="Sieber C.M.K."/>
            <person name="Emerson J.B."/>
            <person name="Anantharaman K."/>
            <person name="Thomas B.C."/>
            <person name="Malmstrom R."/>
            <person name="Stieglmeier M."/>
            <person name="Klingl A."/>
            <person name="Woyke T."/>
            <person name="Ryan C.M."/>
            <person name="Banfield J.F."/>
        </authorList>
    </citation>
    <scope>NUCLEOTIDE SEQUENCE [LARGE SCALE GENOMIC DNA]</scope>
</reference>
<name>A0A2H0V6P3_9BACT</name>